<protein>
    <submittedName>
        <fullName evidence="2">Uncharacterized protein</fullName>
    </submittedName>
</protein>
<dbReference type="RefSeq" id="WP_003445789.1">
    <property type="nucleotide sequence ID" value="NZ_ANZB01000008.1"/>
</dbReference>
<proteinExistence type="predicted"/>
<dbReference type="KEGG" id="cpat:CLPA_c35530"/>
<keyword evidence="5" id="KW-1185">Reference proteome</keyword>
<dbReference type="EMBL" id="CP009268">
    <property type="protein sequence ID" value="AJA53597.1"/>
    <property type="molecule type" value="Genomic_DNA"/>
</dbReference>
<dbReference type="PATRIC" id="fig|1262449.3.peg.2508"/>
<evidence type="ECO:0000256" key="1">
    <source>
        <dbReference type="SAM" id="Phobius"/>
    </source>
</evidence>
<organism evidence="2 5">
    <name type="scientific">Clostridium pasteurianum DSM 525 = ATCC 6013</name>
    <dbReference type="NCBI Taxonomy" id="1262449"/>
    <lineage>
        <taxon>Bacteria</taxon>
        <taxon>Bacillati</taxon>
        <taxon>Bacillota</taxon>
        <taxon>Clostridia</taxon>
        <taxon>Eubacteriales</taxon>
        <taxon>Clostridiaceae</taxon>
        <taxon>Clostridium</taxon>
    </lineage>
</organism>
<evidence type="ECO:0000313" key="4">
    <source>
        <dbReference type="Proteomes" id="UP000028042"/>
    </source>
</evidence>
<dbReference type="EMBL" id="JPGY02000001">
    <property type="protein sequence ID" value="KRU14377.1"/>
    <property type="molecule type" value="Genomic_DNA"/>
</dbReference>
<dbReference type="KEGG" id="cpae:CPAST_c35530"/>
<accession>A0A0H3J805</accession>
<evidence type="ECO:0000313" key="5">
    <source>
        <dbReference type="Proteomes" id="UP000030905"/>
    </source>
</evidence>
<reference evidence="3" key="2">
    <citation type="submission" date="2015-10" db="EMBL/GenBank/DDBJ databases">
        <title>Improved Draft Genome Sequence of Clostridium pasteurianum Strain ATCC 6013 (DSM 525) Using a Hybrid Next-Generation Sequencing Approach.</title>
        <authorList>
            <person name="Pyne M.E."/>
            <person name="Utturkar S.M."/>
            <person name="Brown S.D."/>
            <person name="Moo-Young M."/>
            <person name="Chung D.A."/>
            <person name="Chou P.C."/>
        </authorList>
    </citation>
    <scope>NUCLEOTIDE SEQUENCE</scope>
    <source>
        <strain evidence="3">ATCC 6013</strain>
    </source>
</reference>
<dbReference type="eggNOG" id="ENOG503292A">
    <property type="taxonomic scope" value="Bacteria"/>
</dbReference>
<dbReference type="Proteomes" id="UP000028042">
    <property type="component" value="Unassembled WGS sequence"/>
</dbReference>
<sequence>MIKKNLNIVIISITILTVLSIILIFHFSTGIIDNEDDKTLILNNKSRNNLSEKSIRDNISDGDVRNNENLNKYDGSNKNITIYNEDSKDLYDKNKTKENNSYSYNKENSGQIQNKKDISVFKVSKEKIIDNLSISDKVKIFSISKSLSHSDLNRLQNDINNNDEKRGISDAMYLLKAKLDNKDFNVVKDIASKFINLDSISN</sequence>
<evidence type="ECO:0000313" key="2">
    <source>
        <dbReference type="EMBL" id="AJA53597.1"/>
    </source>
</evidence>
<reference evidence="3 4" key="3">
    <citation type="journal article" name="Genome Announc.">
        <title>Improved Draft Genome Sequence of Clostridium pasteurianum Strain ATCC 6013 (DSM 525) Using a Hybrid Next-Generation Sequencing Approach.</title>
        <authorList>
            <person name="Pyne M.E."/>
            <person name="Utturkar S."/>
            <person name="Brown S.D."/>
            <person name="Moo-Young M."/>
            <person name="Chung D.A."/>
            <person name="Chou C.P."/>
        </authorList>
    </citation>
    <scope>NUCLEOTIDE SEQUENCE [LARGE SCALE GENOMIC DNA]</scope>
    <source>
        <strain evidence="3 4">ATCC 6013</strain>
    </source>
</reference>
<keyword evidence="1" id="KW-1133">Transmembrane helix</keyword>
<keyword evidence="1" id="KW-0472">Membrane</keyword>
<feature type="transmembrane region" description="Helical" evidence="1">
    <location>
        <begin position="7"/>
        <end position="27"/>
    </location>
</feature>
<evidence type="ECO:0000313" key="3">
    <source>
        <dbReference type="EMBL" id="KRU14377.1"/>
    </source>
</evidence>
<keyword evidence="1" id="KW-0812">Transmembrane</keyword>
<dbReference type="GeneID" id="93075649"/>
<gene>
    <name evidence="2" type="ORF">CLPA_c35530</name>
    <name evidence="3" type="ORF">CP6013_03635</name>
</gene>
<reference evidence="2 5" key="1">
    <citation type="journal article" date="2015" name="Genome Announc.">
        <title>Complete Genome Sequence of the Nitrogen-Fixing and Solvent-Producing Clostridium pasteurianum DSM 525.</title>
        <authorList>
            <person name="Poehlein A."/>
            <person name="Grosse-Honebrink A."/>
            <person name="Zhang Y."/>
            <person name="Minton N.P."/>
            <person name="Daniel R."/>
        </authorList>
    </citation>
    <scope>NUCLEOTIDE SEQUENCE [LARGE SCALE GENOMIC DNA]</scope>
    <source>
        <strain evidence="2">DSM 525</strain>
        <strain evidence="5">DSM 525 / ATCC 6013</strain>
    </source>
</reference>
<dbReference type="Proteomes" id="UP000030905">
    <property type="component" value="Chromosome"/>
</dbReference>
<dbReference type="AlphaFoldDB" id="A0A0H3J805"/>
<name>A0A0H3J805_CLOPA</name>